<protein>
    <submittedName>
        <fullName evidence="1">Uncharacterized protein</fullName>
    </submittedName>
</protein>
<proteinExistence type="predicted"/>
<dbReference type="Proteomes" id="UP001162060">
    <property type="component" value="Unassembled WGS sequence"/>
</dbReference>
<evidence type="ECO:0000313" key="1">
    <source>
        <dbReference type="EMBL" id="CAK7942698.1"/>
    </source>
</evidence>
<evidence type="ECO:0000313" key="2">
    <source>
        <dbReference type="Proteomes" id="UP001162060"/>
    </source>
</evidence>
<name>A0AAV1VAC8_9STRA</name>
<dbReference type="EMBL" id="CAKLBY020000281">
    <property type="protein sequence ID" value="CAK7942698.1"/>
    <property type="molecule type" value="Genomic_DNA"/>
</dbReference>
<dbReference type="AlphaFoldDB" id="A0AAV1VAC8"/>
<gene>
    <name evidence="1" type="ORF">PM001_LOCUS27848</name>
</gene>
<comment type="caution">
    <text evidence="1">The sequence shown here is derived from an EMBL/GenBank/DDBJ whole genome shotgun (WGS) entry which is preliminary data.</text>
</comment>
<organism evidence="1 2">
    <name type="scientific">Peronospora matthiolae</name>
    <dbReference type="NCBI Taxonomy" id="2874970"/>
    <lineage>
        <taxon>Eukaryota</taxon>
        <taxon>Sar</taxon>
        <taxon>Stramenopiles</taxon>
        <taxon>Oomycota</taxon>
        <taxon>Peronosporomycetes</taxon>
        <taxon>Peronosporales</taxon>
        <taxon>Peronosporaceae</taxon>
        <taxon>Peronospora</taxon>
    </lineage>
</organism>
<sequence length="82" mass="9149">MDGDFDCLGLVKKASAVSSKLHVSSAPELIAQTKGRPQDAFRDDRQWQVYFVLAIELVDESDGSVTMYQTVCQRHPQALRHG</sequence>
<accession>A0AAV1VAC8</accession>
<reference evidence="1" key="1">
    <citation type="submission" date="2024-01" db="EMBL/GenBank/DDBJ databases">
        <authorList>
            <person name="Webb A."/>
        </authorList>
    </citation>
    <scope>NUCLEOTIDE SEQUENCE</scope>
    <source>
        <strain evidence="1">Pm1</strain>
    </source>
</reference>